<evidence type="ECO:0000256" key="1">
    <source>
        <dbReference type="SAM" id="MobiDB-lite"/>
    </source>
</evidence>
<dbReference type="Proteomes" id="UP000633509">
    <property type="component" value="Unassembled WGS sequence"/>
</dbReference>
<evidence type="ECO:0008006" key="4">
    <source>
        <dbReference type="Google" id="ProtNLM"/>
    </source>
</evidence>
<protein>
    <recommendedName>
        <fullName evidence="4">Transposase</fullName>
    </recommendedName>
</protein>
<evidence type="ECO:0000313" key="2">
    <source>
        <dbReference type="EMBL" id="MBE1593318.1"/>
    </source>
</evidence>
<feature type="region of interest" description="Disordered" evidence="1">
    <location>
        <begin position="208"/>
        <end position="228"/>
    </location>
</feature>
<feature type="compositionally biased region" description="Basic residues" evidence="1">
    <location>
        <begin position="77"/>
        <end position="95"/>
    </location>
</feature>
<reference evidence="2 3" key="1">
    <citation type="submission" date="2020-10" db="EMBL/GenBank/DDBJ databases">
        <title>Sequencing the genomes of 1000 actinobacteria strains.</title>
        <authorList>
            <person name="Klenk H.-P."/>
        </authorList>
    </citation>
    <scope>NUCLEOTIDE SEQUENCE [LARGE SCALE GENOMIC DNA]</scope>
    <source>
        <strain evidence="2 3">DSM 43173</strain>
    </source>
</reference>
<gene>
    <name evidence="2" type="ORF">H4W80_011576</name>
</gene>
<sequence>MGRWHNVTLVTVPNPLRPSDPVEIAAGACVLLADHLELLAHQLREQALDDYARDRLADASERVRRALDVVTAALQAPHRRTPSRPRLPRPGRAPHRQAPAGRVPATATIVTWTRPRQRREGNRYLDTGQRVALKVHVSLDGSRTVCGSEVPDHATVMAPTVDWHLHTNCYNCAYRLWPDHRLVGYLRRPTAVTSPCAQSAPITKAAASTPEAASPVRRQPHATGHAPRLHRRAGGLIGGQRLQGGLETGVGVREQLLGPLLFLARQLGVLHVPRVEKWSRPVDRACQTS</sequence>
<keyword evidence="3" id="KW-1185">Reference proteome</keyword>
<accession>A0ABR9MK75</accession>
<organism evidence="2 3">
    <name type="scientific">Nonomuraea angiospora</name>
    <dbReference type="NCBI Taxonomy" id="46172"/>
    <lineage>
        <taxon>Bacteria</taxon>
        <taxon>Bacillati</taxon>
        <taxon>Actinomycetota</taxon>
        <taxon>Actinomycetes</taxon>
        <taxon>Streptosporangiales</taxon>
        <taxon>Streptosporangiaceae</taxon>
        <taxon>Nonomuraea</taxon>
    </lineage>
</organism>
<comment type="caution">
    <text evidence="2">The sequence shown here is derived from an EMBL/GenBank/DDBJ whole genome shotgun (WGS) entry which is preliminary data.</text>
</comment>
<feature type="region of interest" description="Disordered" evidence="1">
    <location>
        <begin position="75"/>
        <end position="102"/>
    </location>
</feature>
<name>A0ABR9MK75_9ACTN</name>
<dbReference type="RefSeq" id="WP_192792692.1">
    <property type="nucleotide sequence ID" value="NZ_JADBEK010000001.1"/>
</dbReference>
<evidence type="ECO:0000313" key="3">
    <source>
        <dbReference type="Proteomes" id="UP000633509"/>
    </source>
</evidence>
<dbReference type="EMBL" id="JADBEK010000001">
    <property type="protein sequence ID" value="MBE1593318.1"/>
    <property type="molecule type" value="Genomic_DNA"/>
</dbReference>
<proteinExistence type="predicted"/>